<feature type="region of interest" description="Disordered" evidence="2">
    <location>
        <begin position="453"/>
        <end position="473"/>
    </location>
</feature>
<evidence type="ECO:0000313" key="3">
    <source>
        <dbReference type="EMBL" id="EFJ39888.1"/>
    </source>
</evidence>
<dbReference type="OrthoDB" id="546393at2759"/>
<protein>
    <submittedName>
        <fullName evidence="3">Uncharacterized protein</fullName>
    </submittedName>
</protein>
<feature type="region of interest" description="Disordered" evidence="2">
    <location>
        <begin position="325"/>
        <end position="344"/>
    </location>
</feature>
<feature type="compositionally biased region" description="Basic residues" evidence="2">
    <location>
        <begin position="181"/>
        <end position="190"/>
    </location>
</feature>
<organism evidence="4">
    <name type="scientific">Volvox carteri f. nagariensis</name>
    <dbReference type="NCBI Taxonomy" id="3068"/>
    <lineage>
        <taxon>Eukaryota</taxon>
        <taxon>Viridiplantae</taxon>
        <taxon>Chlorophyta</taxon>
        <taxon>core chlorophytes</taxon>
        <taxon>Chlorophyceae</taxon>
        <taxon>CS clade</taxon>
        <taxon>Chlamydomonadales</taxon>
        <taxon>Volvocaceae</taxon>
        <taxon>Volvox</taxon>
    </lineage>
</organism>
<evidence type="ECO:0000256" key="1">
    <source>
        <dbReference type="SAM" id="Coils"/>
    </source>
</evidence>
<feature type="coiled-coil region" evidence="1">
    <location>
        <begin position="474"/>
        <end position="501"/>
    </location>
</feature>
<accession>D8UK44</accession>
<name>D8UK44_VOLCA</name>
<keyword evidence="1" id="KW-0175">Coiled coil</keyword>
<feature type="region of interest" description="Disordered" evidence="2">
    <location>
        <begin position="19"/>
        <end position="39"/>
    </location>
</feature>
<reference evidence="3 4" key="1">
    <citation type="journal article" date="2010" name="Science">
        <title>Genomic analysis of organismal complexity in the multicellular green alga Volvox carteri.</title>
        <authorList>
            <person name="Prochnik S.E."/>
            <person name="Umen J."/>
            <person name="Nedelcu A.M."/>
            <person name="Hallmann A."/>
            <person name="Miller S.M."/>
            <person name="Nishii I."/>
            <person name="Ferris P."/>
            <person name="Kuo A."/>
            <person name="Mitros T."/>
            <person name="Fritz-Laylin L.K."/>
            <person name="Hellsten U."/>
            <person name="Chapman J."/>
            <person name="Simakov O."/>
            <person name="Rensing S.A."/>
            <person name="Terry A."/>
            <person name="Pangilinan J."/>
            <person name="Kapitonov V."/>
            <person name="Jurka J."/>
            <person name="Salamov A."/>
            <person name="Shapiro H."/>
            <person name="Schmutz J."/>
            <person name="Grimwood J."/>
            <person name="Lindquist E."/>
            <person name="Lucas S."/>
            <person name="Grigoriev I.V."/>
            <person name="Schmitt R."/>
            <person name="Kirk D."/>
            <person name="Rokhsar D.S."/>
        </authorList>
    </citation>
    <scope>NUCLEOTIDE SEQUENCE [LARGE SCALE GENOMIC DNA]</scope>
    <source>
        <strain evidence="4">f. Nagariensis / Eve</strain>
    </source>
</reference>
<feature type="compositionally biased region" description="Low complexity" evidence="2">
    <location>
        <begin position="737"/>
        <end position="749"/>
    </location>
</feature>
<feature type="compositionally biased region" description="Basic and acidic residues" evidence="2">
    <location>
        <begin position="19"/>
        <end position="30"/>
    </location>
</feature>
<feature type="compositionally biased region" description="Polar residues" evidence="2">
    <location>
        <begin position="750"/>
        <end position="767"/>
    </location>
</feature>
<dbReference type="InParanoid" id="D8UK44"/>
<feature type="compositionally biased region" description="Low complexity" evidence="2">
    <location>
        <begin position="146"/>
        <end position="155"/>
    </location>
</feature>
<dbReference type="GeneID" id="9625784"/>
<feature type="compositionally biased region" description="Low complexity" evidence="2">
    <location>
        <begin position="242"/>
        <end position="269"/>
    </location>
</feature>
<feature type="compositionally biased region" description="Polar residues" evidence="2">
    <location>
        <begin position="206"/>
        <end position="217"/>
    </location>
</feature>
<dbReference type="Proteomes" id="UP000001058">
    <property type="component" value="Unassembled WGS sequence"/>
</dbReference>
<dbReference type="RefSeq" id="XP_002959027.1">
    <property type="nucleotide sequence ID" value="XM_002958981.1"/>
</dbReference>
<feature type="region of interest" description="Disordered" evidence="2">
    <location>
        <begin position="236"/>
        <end position="270"/>
    </location>
</feature>
<feature type="compositionally biased region" description="Low complexity" evidence="2">
    <location>
        <begin position="557"/>
        <end position="566"/>
    </location>
</feature>
<dbReference type="AlphaFoldDB" id="D8UK44"/>
<proteinExistence type="predicted"/>
<evidence type="ECO:0000256" key="2">
    <source>
        <dbReference type="SAM" id="MobiDB-lite"/>
    </source>
</evidence>
<keyword evidence="4" id="KW-1185">Reference proteome</keyword>
<evidence type="ECO:0000313" key="4">
    <source>
        <dbReference type="Proteomes" id="UP000001058"/>
    </source>
</evidence>
<feature type="region of interest" description="Disordered" evidence="2">
    <location>
        <begin position="146"/>
        <end position="217"/>
    </location>
</feature>
<feature type="compositionally biased region" description="Low complexity" evidence="2">
    <location>
        <begin position="533"/>
        <end position="544"/>
    </location>
</feature>
<feature type="region of interest" description="Disordered" evidence="2">
    <location>
        <begin position="720"/>
        <end position="774"/>
    </location>
</feature>
<dbReference type="KEGG" id="vcn:VOLCADRAFT_100401"/>
<gene>
    <name evidence="3" type="ORF">VOLCADRAFT_100401</name>
</gene>
<feature type="region of interest" description="Disordered" evidence="2">
    <location>
        <begin position="525"/>
        <end position="566"/>
    </location>
</feature>
<dbReference type="EMBL" id="GL378438">
    <property type="protein sequence ID" value="EFJ39888.1"/>
    <property type="molecule type" value="Genomic_DNA"/>
</dbReference>
<sequence length="903" mass="90283">MSKECVLLRMQTTSSNLERFKLTAEEQERRKASRVSKNRPLASLDSKRGFVEAWAKHVSAGGLHEDTEPDQDRPRSGPLIRDLAGINFGSVVEMLRRSPSAAAGSVLEILRKSPSAASAAAGSVREMLRKSPSAAATAAAAAAAATRGRPPGVAACSDEAAHKSSRSAAAVDDFPPSRPQPRSRSRSQSRSRRETSSAVAAAASYLPSTETSSRWVPSNGSLMSTAAGGQNCGVAGEMGPGADRAAAADAPESTAATTGTSTTLGSASGMGKDRAAAEALVAAAGAGGGGENNLLRRADVSITPVELRPRYYNPADATTIIAYGDNSEDEEGDEGPSCTSSDAGKKAATMAAGAAAGGGGGGAGGLDPMTAAFEAALFHERFGGVAVPVSAADGGGGGGGDEAALAWATSRDHSVSPIGTAAVRLLGRACESDVERRLRAVEAALAGHSKGGRLMAASGRGRPPGGGGGSDPQQMTLQEEVTELRRELRQVQTDNAKLRQELGAFSTHASALMTQLQAQVQQLLRGSNGGDSGSSTTAGVGAAAKETAGRPFVRQQSAPSGPGAAAAAASIPTTLSAANFAAASSHLPYGGLYETRPLPQPYQPAVVAPPDTSQPSARRSIFSDLDFSSLRPLGTAAPTRSVGAGPGDAATPLAAATYWPTGSFTPAGAAAASPLIDVASMPSGLYTAPVRDMDESDVVLPSFSAFRRTACTLAFTASRPAASGGPHSGPLTSPHQSATTTVPVSTTAAGPNSSRPSPAGAHTSNMAAVQPRPLPTQYQTRSLGEVMVRPGGSLNSMLSAAAPPTASDTTAPAAAGAGSGAYVASLSGSAAAAMATGSDAAAAALARSHSGLPQPLVFCVGPEFRTARATGLSAENSMSLSAHTAAATAARAKSSLSASSGTR</sequence>